<reference evidence="4 5" key="1">
    <citation type="submission" date="2018-09" db="EMBL/GenBank/DDBJ databases">
        <title>Genomic Encyclopedia of Archaeal and Bacterial Type Strains, Phase II (KMG-II): from individual species to whole genera.</title>
        <authorList>
            <person name="Goeker M."/>
        </authorList>
    </citation>
    <scope>NUCLEOTIDE SEQUENCE [LARGE SCALE GENOMIC DNA]</scope>
    <source>
        <strain evidence="4 5">DSM 17008</strain>
    </source>
</reference>
<dbReference type="OrthoDB" id="71707at2"/>
<evidence type="ECO:0000313" key="4">
    <source>
        <dbReference type="EMBL" id="RKD73513.1"/>
    </source>
</evidence>
<dbReference type="RefSeq" id="WP_120193001.1">
    <property type="nucleotide sequence ID" value="NZ_RAPK01000008.1"/>
</dbReference>
<dbReference type="InterPro" id="IPR007159">
    <property type="entry name" value="SpoVT-AbrB_dom"/>
</dbReference>
<evidence type="ECO:0000313" key="5">
    <source>
        <dbReference type="Proteomes" id="UP000285120"/>
    </source>
</evidence>
<evidence type="ECO:0000256" key="2">
    <source>
        <dbReference type="SAM" id="MobiDB-lite"/>
    </source>
</evidence>
<evidence type="ECO:0000256" key="1">
    <source>
        <dbReference type="PROSITE-ProRule" id="PRU01076"/>
    </source>
</evidence>
<dbReference type="Pfam" id="PF04014">
    <property type="entry name" value="MazE_antitoxin"/>
    <property type="match status" value="1"/>
</dbReference>
<keyword evidence="5" id="KW-1185">Reference proteome</keyword>
<proteinExistence type="predicted"/>
<gene>
    <name evidence="4" type="ORF">ATL39_1809</name>
</gene>
<name>A0A419V4V2_9BACL</name>
<dbReference type="GO" id="GO:0003677">
    <property type="term" value="F:DNA binding"/>
    <property type="evidence" value="ECO:0007669"/>
    <property type="project" value="UniProtKB-UniRule"/>
</dbReference>
<dbReference type="AlphaFoldDB" id="A0A419V4V2"/>
<comment type="caution">
    <text evidence="4">The sequence shown here is derived from an EMBL/GenBank/DDBJ whole genome shotgun (WGS) entry which is preliminary data.</text>
</comment>
<dbReference type="Proteomes" id="UP000285120">
    <property type="component" value="Unassembled WGS sequence"/>
</dbReference>
<protein>
    <recommendedName>
        <fullName evidence="3">SpoVT-AbrB domain-containing protein</fullName>
    </recommendedName>
</protein>
<dbReference type="SMART" id="SM00966">
    <property type="entry name" value="SpoVT_AbrB"/>
    <property type="match status" value="1"/>
</dbReference>
<organism evidence="4 5">
    <name type="scientific">Sinobaca qinghaiensis</name>
    <dbReference type="NCBI Taxonomy" id="342944"/>
    <lineage>
        <taxon>Bacteria</taxon>
        <taxon>Bacillati</taxon>
        <taxon>Bacillota</taxon>
        <taxon>Bacilli</taxon>
        <taxon>Bacillales</taxon>
        <taxon>Sporolactobacillaceae</taxon>
        <taxon>Sinobaca</taxon>
    </lineage>
</organism>
<feature type="domain" description="SpoVT-AbrB" evidence="3">
    <location>
        <begin position="10"/>
        <end position="54"/>
    </location>
</feature>
<keyword evidence="1" id="KW-0238">DNA-binding</keyword>
<evidence type="ECO:0000259" key="3">
    <source>
        <dbReference type="PROSITE" id="PS51740"/>
    </source>
</evidence>
<accession>A0A419V4V2</accession>
<feature type="region of interest" description="Disordered" evidence="2">
    <location>
        <begin position="88"/>
        <end position="114"/>
    </location>
</feature>
<dbReference type="InterPro" id="IPR037914">
    <property type="entry name" value="SpoVT-AbrB_sf"/>
</dbReference>
<dbReference type="SUPFAM" id="SSF89447">
    <property type="entry name" value="AbrB/MazE/MraZ-like"/>
    <property type="match status" value="1"/>
</dbReference>
<dbReference type="EMBL" id="RAPK01000008">
    <property type="protein sequence ID" value="RKD73513.1"/>
    <property type="molecule type" value="Genomic_DNA"/>
</dbReference>
<dbReference type="PROSITE" id="PS51740">
    <property type="entry name" value="SPOVT_ABRB"/>
    <property type="match status" value="1"/>
</dbReference>
<sequence>MEEKRKERKIKRIAVSSKRQMSIPKEFFEALDIEEEIMIENVDNKKLVITPYREPLEDVSEEILEQLIAEGFQGERLIEEFKYRKSSMHVTPNDKKTESEEEGPLMPELFPEET</sequence>